<reference evidence="1" key="1">
    <citation type="submission" date="2023-04" db="EMBL/GenBank/DDBJ databases">
        <title>A chromosome-level genome assembly of the parasitoid wasp Eretmocerus hayati.</title>
        <authorList>
            <person name="Zhong Y."/>
            <person name="Liu S."/>
            <person name="Liu Y."/>
        </authorList>
    </citation>
    <scope>NUCLEOTIDE SEQUENCE</scope>
    <source>
        <strain evidence="1">ZJU_SS_LIU_2023</strain>
    </source>
</reference>
<accession>A0ACC2PLF2</accession>
<evidence type="ECO:0000313" key="2">
    <source>
        <dbReference type="Proteomes" id="UP001239111"/>
    </source>
</evidence>
<organism evidence="1 2">
    <name type="scientific">Eretmocerus hayati</name>
    <dbReference type="NCBI Taxonomy" id="131215"/>
    <lineage>
        <taxon>Eukaryota</taxon>
        <taxon>Metazoa</taxon>
        <taxon>Ecdysozoa</taxon>
        <taxon>Arthropoda</taxon>
        <taxon>Hexapoda</taxon>
        <taxon>Insecta</taxon>
        <taxon>Pterygota</taxon>
        <taxon>Neoptera</taxon>
        <taxon>Endopterygota</taxon>
        <taxon>Hymenoptera</taxon>
        <taxon>Apocrita</taxon>
        <taxon>Proctotrupomorpha</taxon>
        <taxon>Chalcidoidea</taxon>
        <taxon>Aphelinidae</taxon>
        <taxon>Aphelininae</taxon>
        <taxon>Eretmocerus</taxon>
    </lineage>
</organism>
<name>A0ACC2PLF2_9HYME</name>
<proteinExistence type="predicted"/>
<protein>
    <submittedName>
        <fullName evidence="1">Uncharacterized protein</fullName>
    </submittedName>
</protein>
<evidence type="ECO:0000313" key="1">
    <source>
        <dbReference type="EMBL" id="KAJ8683878.1"/>
    </source>
</evidence>
<sequence length="234" mass="26486">MEFKEQHFTLPQDSSYTLEDVIDVVMNHFKKSLEDQETARILNNCAAELGTAKFAVIEEFITPTLQSGFRRYIEYRANACNVVRLRLLTTARVNHGSSEIKEVLPNENGVECTREKFEMGKRHTKCSAMKLVTNSPSMKNSEQIHRPAKRKSVHEQQNCDKRGGIEPEATIVLSDSSTSSPPQKNSTEREMEQATRNSAAGLIMYNHRHQNLTPMKRGLSVTPASAKTYLKSKQ</sequence>
<dbReference type="Proteomes" id="UP001239111">
    <property type="component" value="Chromosome 1"/>
</dbReference>
<comment type="caution">
    <text evidence="1">The sequence shown here is derived from an EMBL/GenBank/DDBJ whole genome shotgun (WGS) entry which is preliminary data.</text>
</comment>
<dbReference type="EMBL" id="CM056741">
    <property type="protein sequence ID" value="KAJ8683878.1"/>
    <property type="molecule type" value="Genomic_DNA"/>
</dbReference>
<keyword evidence="2" id="KW-1185">Reference proteome</keyword>
<gene>
    <name evidence="1" type="ORF">QAD02_019670</name>
</gene>